<dbReference type="InterPro" id="IPR051776">
    <property type="entry name" value="Integrator_subunit_12"/>
</dbReference>
<evidence type="ECO:0000259" key="13">
    <source>
        <dbReference type="PROSITE" id="PS50016"/>
    </source>
</evidence>
<dbReference type="InterPro" id="IPR013083">
    <property type="entry name" value="Znf_RING/FYVE/PHD"/>
</dbReference>
<dbReference type="PROSITE" id="PS50016">
    <property type="entry name" value="ZF_PHD_2"/>
    <property type="match status" value="1"/>
</dbReference>
<evidence type="ECO:0000256" key="8">
    <source>
        <dbReference type="ARBA" id="ARBA00022771"/>
    </source>
</evidence>
<dbReference type="EMBL" id="CH916377">
    <property type="protein sequence ID" value="EDV90638.1"/>
    <property type="molecule type" value="Genomic_DNA"/>
</dbReference>
<keyword evidence="8 11" id="KW-0863">Zinc-finger</keyword>
<evidence type="ECO:0000256" key="11">
    <source>
        <dbReference type="PROSITE-ProRule" id="PRU00146"/>
    </source>
</evidence>
<proteinExistence type="inferred from homology"/>
<keyword evidence="9" id="KW-0862">Zinc</keyword>
<dbReference type="PANTHER" id="PTHR13415">
    <property type="entry name" value="NUCLEAR FACTOR-RELATED"/>
    <property type="match status" value="1"/>
</dbReference>
<dbReference type="GO" id="GO:0070891">
    <property type="term" value="F:lipoteichoic acid binding"/>
    <property type="evidence" value="ECO:0007669"/>
    <property type="project" value="EnsemblMetazoa"/>
</dbReference>
<feature type="region of interest" description="Disordered" evidence="12">
    <location>
        <begin position="41"/>
        <end position="61"/>
    </location>
</feature>
<accession>B4JY76</accession>
<dbReference type="AlphaFoldDB" id="B4JY76"/>
<keyword evidence="7" id="KW-0479">Metal-binding</keyword>
<dbReference type="GO" id="GO:0008270">
    <property type="term" value="F:zinc ion binding"/>
    <property type="evidence" value="ECO:0007669"/>
    <property type="project" value="UniProtKB-KW"/>
</dbReference>
<evidence type="ECO:0000256" key="12">
    <source>
        <dbReference type="SAM" id="MobiDB-lite"/>
    </source>
</evidence>
<dbReference type="InterPro" id="IPR001965">
    <property type="entry name" value="Znf_PHD"/>
</dbReference>
<dbReference type="STRING" id="7222.B4JY76"/>
<dbReference type="GO" id="GO:0030882">
    <property type="term" value="F:lipid antigen binding"/>
    <property type="evidence" value="ECO:0007669"/>
    <property type="project" value="EnsemblMetazoa"/>
</dbReference>
<dbReference type="GO" id="GO:0001530">
    <property type="term" value="F:lipopolysaccharide binding"/>
    <property type="evidence" value="ECO:0007669"/>
    <property type="project" value="EnsemblMetazoa"/>
</dbReference>
<evidence type="ECO:0000256" key="10">
    <source>
        <dbReference type="ARBA" id="ARBA00023242"/>
    </source>
</evidence>
<dbReference type="SUPFAM" id="SSF57903">
    <property type="entry name" value="FYVE/PHD zinc finger"/>
    <property type="match status" value="1"/>
</dbReference>
<dbReference type="Proteomes" id="UP000001070">
    <property type="component" value="Unassembled WGS sequence"/>
</dbReference>
<dbReference type="InterPro" id="IPR039054">
    <property type="entry name" value="Int12_PHD"/>
</dbReference>
<evidence type="ECO:0000256" key="7">
    <source>
        <dbReference type="ARBA" id="ARBA00022723"/>
    </source>
</evidence>
<dbReference type="GO" id="GO:0032039">
    <property type="term" value="C:integrator complex"/>
    <property type="evidence" value="ECO:0007669"/>
    <property type="project" value="TreeGrafter"/>
</dbReference>
<dbReference type="GO" id="GO:0042834">
    <property type="term" value="F:peptidoglycan binding"/>
    <property type="evidence" value="ECO:0007669"/>
    <property type="project" value="EnsemblMetazoa"/>
</dbReference>
<dbReference type="Pfam" id="PF02221">
    <property type="entry name" value="E1_DerP2_DerF2"/>
    <property type="match status" value="1"/>
</dbReference>
<dbReference type="HOGENOM" id="CLU_950815_0_0_1"/>
<dbReference type="SMR" id="B4JY76"/>
<reference evidence="14 15" key="1">
    <citation type="journal article" date="2007" name="Nature">
        <title>Evolution of genes and genomes on the Drosophila phylogeny.</title>
        <authorList>
            <consortium name="Drosophila 12 Genomes Consortium"/>
            <person name="Clark A.G."/>
            <person name="Eisen M.B."/>
            <person name="Smith D.R."/>
            <person name="Bergman C.M."/>
            <person name="Oliver B."/>
            <person name="Markow T.A."/>
            <person name="Kaufman T.C."/>
            <person name="Kellis M."/>
            <person name="Gelbart W."/>
            <person name="Iyer V.N."/>
            <person name="Pollard D.A."/>
            <person name="Sackton T.B."/>
            <person name="Larracuente A.M."/>
            <person name="Singh N.D."/>
            <person name="Abad J.P."/>
            <person name="Abt D.N."/>
            <person name="Adryan B."/>
            <person name="Aguade M."/>
            <person name="Akashi H."/>
            <person name="Anderson W.W."/>
            <person name="Aquadro C.F."/>
            <person name="Ardell D.H."/>
            <person name="Arguello R."/>
            <person name="Artieri C.G."/>
            <person name="Barbash D.A."/>
            <person name="Barker D."/>
            <person name="Barsanti P."/>
            <person name="Batterham P."/>
            <person name="Batzoglou S."/>
            <person name="Begun D."/>
            <person name="Bhutkar A."/>
            <person name="Blanco E."/>
            <person name="Bosak S.A."/>
            <person name="Bradley R.K."/>
            <person name="Brand A.D."/>
            <person name="Brent M.R."/>
            <person name="Brooks A.N."/>
            <person name="Brown R.H."/>
            <person name="Butlin R.K."/>
            <person name="Caggese C."/>
            <person name="Calvi B.R."/>
            <person name="Bernardo de Carvalho A."/>
            <person name="Caspi A."/>
            <person name="Castrezana S."/>
            <person name="Celniker S.E."/>
            <person name="Chang J.L."/>
            <person name="Chapple C."/>
            <person name="Chatterji S."/>
            <person name="Chinwalla A."/>
            <person name="Civetta A."/>
            <person name="Clifton S.W."/>
            <person name="Comeron J.M."/>
            <person name="Costello J.C."/>
            <person name="Coyne J.A."/>
            <person name="Daub J."/>
            <person name="David R.G."/>
            <person name="Delcher A.L."/>
            <person name="Delehaunty K."/>
            <person name="Do C.B."/>
            <person name="Ebling H."/>
            <person name="Edwards K."/>
            <person name="Eickbush T."/>
            <person name="Evans J.D."/>
            <person name="Filipski A."/>
            <person name="Findeiss S."/>
            <person name="Freyhult E."/>
            <person name="Fulton L."/>
            <person name="Fulton R."/>
            <person name="Garcia A.C."/>
            <person name="Gardiner A."/>
            <person name="Garfield D.A."/>
            <person name="Garvin B.E."/>
            <person name="Gibson G."/>
            <person name="Gilbert D."/>
            <person name="Gnerre S."/>
            <person name="Godfrey J."/>
            <person name="Good R."/>
            <person name="Gotea V."/>
            <person name="Gravely B."/>
            <person name="Greenberg A.J."/>
            <person name="Griffiths-Jones S."/>
            <person name="Gross S."/>
            <person name="Guigo R."/>
            <person name="Gustafson E.A."/>
            <person name="Haerty W."/>
            <person name="Hahn M.W."/>
            <person name="Halligan D.L."/>
            <person name="Halpern A.L."/>
            <person name="Halter G.M."/>
            <person name="Han M.V."/>
            <person name="Heger A."/>
            <person name="Hillier L."/>
            <person name="Hinrichs A.S."/>
            <person name="Holmes I."/>
            <person name="Hoskins R.A."/>
            <person name="Hubisz M.J."/>
            <person name="Hultmark D."/>
            <person name="Huntley M.A."/>
            <person name="Jaffe D.B."/>
            <person name="Jagadeeshan S."/>
            <person name="Jeck W.R."/>
            <person name="Johnson J."/>
            <person name="Jones C.D."/>
            <person name="Jordan W.C."/>
            <person name="Karpen G.H."/>
            <person name="Kataoka E."/>
            <person name="Keightley P.D."/>
            <person name="Kheradpour P."/>
            <person name="Kirkness E.F."/>
            <person name="Koerich L.B."/>
            <person name="Kristiansen K."/>
            <person name="Kudrna D."/>
            <person name="Kulathinal R.J."/>
            <person name="Kumar S."/>
            <person name="Kwok R."/>
            <person name="Lander E."/>
            <person name="Langley C.H."/>
            <person name="Lapoint R."/>
            <person name="Lazzaro B.P."/>
            <person name="Lee S.J."/>
            <person name="Levesque L."/>
            <person name="Li R."/>
            <person name="Lin C.F."/>
            <person name="Lin M.F."/>
            <person name="Lindblad-Toh K."/>
            <person name="Llopart A."/>
            <person name="Long M."/>
            <person name="Low L."/>
            <person name="Lozovsky E."/>
            <person name="Lu J."/>
            <person name="Luo M."/>
            <person name="Machado C.A."/>
            <person name="Makalowski W."/>
            <person name="Marzo M."/>
            <person name="Matsuda M."/>
            <person name="Matzkin L."/>
            <person name="McAllister B."/>
            <person name="McBride C.S."/>
            <person name="McKernan B."/>
            <person name="McKernan K."/>
            <person name="Mendez-Lago M."/>
            <person name="Minx P."/>
            <person name="Mollenhauer M.U."/>
            <person name="Montooth K."/>
            <person name="Mount S.M."/>
            <person name="Mu X."/>
            <person name="Myers E."/>
            <person name="Negre B."/>
            <person name="Newfeld S."/>
            <person name="Nielsen R."/>
            <person name="Noor M.A."/>
            <person name="O'Grady P."/>
            <person name="Pachter L."/>
            <person name="Papaceit M."/>
            <person name="Parisi M.J."/>
            <person name="Parisi M."/>
            <person name="Parts L."/>
            <person name="Pedersen J.S."/>
            <person name="Pesole G."/>
            <person name="Phillippy A.M."/>
            <person name="Ponting C.P."/>
            <person name="Pop M."/>
            <person name="Porcelli D."/>
            <person name="Powell J.R."/>
            <person name="Prohaska S."/>
            <person name="Pruitt K."/>
            <person name="Puig M."/>
            <person name="Quesneville H."/>
            <person name="Ram K.R."/>
            <person name="Rand D."/>
            <person name="Rasmussen M.D."/>
            <person name="Reed L.K."/>
            <person name="Reenan R."/>
            <person name="Reily A."/>
            <person name="Remington K.A."/>
            <person name="Rieger T.T."/>
            <person name="Ritchie M.G."/>
            <person name="Robin C."/>
            <person name="Rogers Y.H."/>
            <person name="Rohde C."/>
            <person name="Rozas J."/>
            <person name="Rubenfield M.J."/>
            <person name="Ruiz A."/>
            <person name="Russo S."/>
            <person name="Salzberg S.L."/>
            <person name="Sanchez-Gracia A."/>
            <person name="Saranga D.J."/>
            <person name="Sato H."/>
            <person name="Schaeffer S.W."/>
            <person name="Schatz M.C."/>
            <person name="Schlenke T."/>
            <person name="Schwartz R."/>
            <person name="Segarra C."/>
            <person name="Singh R.S."/>
            <person name="Sirot L."/>
            <person name="Sirota M."/>
            <person name="Sisneros N.B."/>
            <person name="Smith C.D."/>
            <person name="Smith T.F."/>
            <person name="Spieth J."/>
            <person name="Stage D.E."/>
            <person name="Stark A."/>
            <person name="Stephan W."/>
            <person name="Strausberg R.L."/>
            <person name="Strempel S."/>
            <person name="Sturgill D."/>
            <person name="Sutton G."/>
            <person name="Sutton G.G."/>
            <person name="Tao W."/>
            <person name="Teichmann S."/>
            <person name="Tobari Y.N."/>
            <person name="Tomimura Y."/>
            <person name="Tsolas J.M."/>
            <person name="Valente V.L."/>
            <person name="Venter E."/>
            <person name="Venter J.C."/>
            <person name="Vicario S."/>
            <person name="Vieira F.G."/>
            <person name="Vilella A.J."/>
            <person name="Villasante A."/>
            <person name="Walenz B."/>
            <person name="Wang J."/>
            <person name="Wasserman M."/>
            <person name="Watts T."/>
            <person name="Wilson D."/>
            <person name="Wilson R.K."/>
            <person name="Wing R.A."/>
            <person name="Wolfner M.F."/>
            <person name="Wong A."/>
            <person name="Wong G.K."/>
            <person name="Wu C.I."/>
            <person name="Wu G."/>
            <person name="Yamamoto D."/>
            <person name="Yang H.P."/>
            <person name="Yang S.P."/>
            <person name="Yorke J.A."/>
            <person name="Yoshida K."/>
            <person name="Zdobnov E."/>
            <person name="Zhang P."/>
            <person name="Zhang Y."/>
            <person name="Zimin A.V."/>
            <person name="Baldwin J."/>
            <person name="Abdouelleil A."/>
            <person name="Abdulkadir J."/>
            <person name="Abebe A."/>
            <person name="Abera B."/>
            <person name="Abreu J."/>
            <person name="Acer S.C."/>
            <person name="Aftuck L."/>
            <person name="Alexander A."/>
            <person name="An P."/>
            <person name="Anderson E."/>
            <person name="Anderson S."/>
            <person name="Arachi H."/>
            <person name="Azer M."/>
            <person name="Bachantsang P."/>
            <person name="Barry A."/>
            <person name="Bayul T."/>
            <person name="Berlin A."/>
            <person name="Bessette D."/>
            <person name="Bloom T."/>
            <person name="Blye J."/>
            <person name="Boguslavskiy L."/>
            <person name="Bonnet C."/>
            <person name="Boukhgalter B."/>
            <person name="Bourzgui I."/>
            <person name="Brown A."/>
            <person name="Cahill P."/>
            <person name="Channer S."/>
            <person name="Cheshatsang Y."/>
            <person name="Chuda L."/>
            <person name="Citroen M."/>
            <person name="Collymore A."/>
            <person name="Cooke P."/>
            <person name="Costello M."/>
            <person name="D'Aco K."/>
            <person name="Daza R."/>
            <person name="De Haan G."/>
            <person name="DeGray S."/>
            <person name="DeMaso C."/>
            <person name="Dhargay N."/>
            <person name="Dooley K."/>
            <person name="Dooley E."/>
            <person name="Doricent M."/>
            <person name="Dorje P."/>
            <person name="Dorjee K."/>
            <person name="Dupes A."/>
            <person name="Elong R."/>
            <person name="Falk J."/>
            <person name="Farina A."/>
            <person name="Faro S."/>
            <person name="Ferguson D."/>
            <person name="Fisher S."/>
            <person name="Foley C.D."/>
            <person name="Franke A."/>
            <person name="Friedrich D."/>
            <person name="Gadbois L."/>
            <person name="Gearin G."/>
            <person name="Gearin C.R."/>
            <person name="Giannoukos G."/>
            <person name="Goode T."/>
            <person name="Graham J."/>
            <person name="Grandbois E."/>
            <person name="Grewal S."/>
            <person name="Gyaltsen K."/>
            <person name="Hafez N."/>
            <person name="Hagos B."/>
            <person name="Hall J."/>
            <person name="Henson C."/>
            <person name="Hollinger A."/>
            <person name="Honan T."/>
            <person name="Huard M.D."/>
            <person name="Hughes L."/>
            <person name="Hurhula B."/>
            <person name="Husby M.E."/>
            <person name="Kamat A."/>
            <person name="Kanga B."/>
            <person name="Kashin S."/>
            <person name="Khazanovich D."/>
            <person name="Kisner P."/>
            <person name="Lance K."/>
            <person name="Lara M."/>
            <person name="Lee W."/>
            <person name="Lennon N."/>
            <person name="Letendre F."/>
            <person name="LeVine R."/>
            <person name="Lipovsky A."/>
            <person name="Liu X."/>
            <person name="Liu J."/>
            <person name="Liu S."/>
            <person name="Lokyitsang T."/>
            <person name="Lokyitsang Y."/>
            <person name="Lubonja R."/>
            <person name="Lui A."/>
            <person name="MacDonald P."/>
            <person name="Magnisalis V."/>
            <person name="Maru K."/>
            <person name="Matthews C."/>
            <person name="McCusker W."/>
            <person name="McDonough S."/>
            <person name="Mehta T."/>
            <person name="Meldrim J."/>
            <person name="Meneus L."/>
            <person name="Mihai O."/>
            <person name="Mihalev A."/>
            <person name="Mihova T."/>
            <person name="Mittelman R."/>
            <person name="Mlenga V."/>
            <person name="Montmayeur A."/>
            <person name="Mulrain L."/>
            <person name="Navidi A."/>
            <person name="Naylor J."/>
            <person name="Negash T."/>
            <person name="Nguyen T."/>
            <person name="Nguyen N."/>
            <person name="Nicol R."/>
            <person name="Norbu C."/>
            <person name="Norbu N."/>
            <person name="Novod N."/>
            <person name="O'Neill B."/>
            <person name="Osman S."/>
            <person name="Markiewicz E."/>
            <person name="Oyono O.L."/>
            <person name="Patti C."/>
            <person name="Phunkhang P."/>
            <person name="Pierre F."/>
            <person name="Priest M."/>
            <person name="Raghuraman S."/>
            <person name="Rege F."/>
            <person name="Reyes R."/>
            <person name="Rise C."/>
            <person name="Rogov P."/>
            <person name="Ross K."/>
            <person name="Ryan E."/>
            <person name="Settipalli S."/>
            <person name="Shea T."/>
            <person name="Sherpa N."/>
            <person name="Shi L."/>
            <person name="Shih D."/>
            <person name="Sparrow T."/>
            <person name="Spaulding J."/>
            <person name="Stalker J."/>
            <person name="Stange-Thomann N."/>
            <person name="Stavropoulos S."/>
            <person name="Stone C."/>
            <person name="Strader C."/>
            <person name="Tesfaye S."/>
            <person name="Thomson T."/>
            <person name="Thoulutsang Y."/>
            <person name="Thoulutsang D."/>
            <person name="Topham K."/>
            <person name="Topping I."/>
            <person name="Tsamla T."/>
            <person name="Vassiliev H."/>
            <person name="Vo A."/>
            <person name="Wangchuk T."/>
            <person name="Wangdi T."/>
            <person name="Weiand M."/>
            <person name="Wilkinson J."/>
            <person name="Wilson A."/>
            <person name="Yadav S."/>
            <person name="Young G."/>
            <person name="Yu Q."/>
            <person name="Zembek L."/>
            <person name="Zhong D."/>
            <person name="Zimmer A."/>
            <person name="Zwirko Z."/>
            <person name="Jaffe D.B."/>
            <person name="Alvarez P."/>
            <person name="Brockman W."/>
            <person name="Butler J."/>
            <person name="Chin C."/>
            <person name="Gnerre S."/>
            <person name="Grabherr M."/>
            <person name="Kleber M."/>
            <person name="Mauceli E."/>
            <person name="MacCallum I."/>
        </authorList>
    </citation>
    <scope>NUCLEOTIDE SEQUENCE [LARGE SCALE GENOMIC DNA]</scope>
    <source>
        <strain evidence="15">Tucson 15287-2541.00</strain>
    </source>
</reference>
<sequence>MIAKNLSQRLMDDEANFPGRATPQPQQAAQAIATAEIINLTNSPDKAPSDSPDTIADSDDGSTTIGGLVVAMSGVVNTGDTGDFGDLNCCVCGEMVFTATNRLIECSKCGALYHQECHKPAITNEEASDDQEHIWQCDNCCNKPTTSRNNTPSPLSVNVHDCAEPPCVVYKGQTHLMDVQFLGDKNNILQIETVLSAKVFGLSLPYELPEEDANVCANLLYGAICPIDKDEDVTYRLNFFVDPSFPEISADVTVTLNDGQGDPISCFIINCKIRKATSSLIENILLDAGDIKP</sequence>
<protein>
    <recommendedName>
        <fullName evidence="5">Integrator complex subunit 12</fullName>
    </recommendedName>
</protein>
<dbReference type="OrthoDB" id="6489092at2759"/>
<dbReference type="CDD" id="cd15501">
    <property type="entry name" value="PHD_Int12"/>
    <property type="match status" value="1"/>
</dbReference>
<dbReference type="InterPro" id="IPR019786">
    <property type="entry name" value="Zinc_finger_PHD-type_CS"/>
</dbReference>
<name>B4JY76_DROGR</name>
<dbReference type="eggNOG" id="KOG4323">
    <property type="taxonomic scope" value="Eukaryota"/>
</dbReference>
<dbReference type="InParanoid" id="B4JY76"/>
<dbReference type="SMART" id="SM00249">
    <property type="entry name" value="PHD"/>
    <property type="match status" value="1"/>
</dbReference>
<evidence type="ECO:0000256" key="4">
    <source>
        <dbReference type="ARBA" id="ARBA00006370"/>
    </source>
</evidence>
<dbReference type="Gene3D" id="2.60.40.770">
    <property type="match status" value="1"/>
</dbReference>
<gene>
    <name evidence="14" type="primary">Dgri\GH14243</name>
    <name evidence="14" type="ORF">Dgri_GH14243</name>
</gene>
<dbReference type="GO" id="GO:1900426">
    <property type="term" value="P:positive regulation of defense response to bacterium"/>
    <property type="evidence" value="ECO:0007669"/>
    <property type="project" value="EnsemblMetazoa"/>
</dbReference>
<evidence type="ECO:0000256" key="5">
    <source>
        <dbReference type="ARBA" id="ARBA00016814"/>
    </source>
</evidence>
<dbReference type="PROSITE" id="PS01359">
    <property type="entry name" value="ZF_PHD_1"/>
    <property type="match status" value="1"/>
</dbReference>
<dbReference type="SUPFAM" id="SSF81296">
    <property type="entry name" value="E set domains"/>
    <property type="match status" value="1"/>
</dbReference>
<evidence type="ECO:0000256" key="2">
    <source>
        <dbReference type="ARBA" id="ARBA00004613"/>
    </source>
</evidence>
<evidence type="ECO:0000256" key="3">
    <source>
        <dbReference type="ARBA" id="ARBA00006009"/>
    </source>
</evidence>
<evidence type="ECO:0000256" key="9">
    <source>
        <dbReference type="ARBA" id="ARBA00022833"/>
    </source>
</evidence>
<feature type="domain" description="PHD-type" evidence="13">
    <location>
        <begin position="86"/>
        <end position="143"/>
    </location>
</feature>
<comment type="subcellular location">
    <subcellularLocation>
        <location evidence="1">Nucleus</location>
    </subcellularLocation>
    <subcellularLocation>
        <location evidence="2">Secreted</location>
    </subcellularLocation>
</comment>
<dbReference type="GO" id="GO:0005615">
    <property type="term" value="C:extracellular space"/>
    <property type="evidence" value="ECO:0007669"/>
    <property type="project" value="EnsemblMetazoa"/>
</dbReference>
<dbReference type="FunFam" id="2.60.40.770:FF:000001">
    <property type="entry name" value="NPC intracellular cholesterol transporter 2"/>
    <property type="match status" value="1"/>
</dbReference>
<dbReference type="InterPro" id="IPR019787">
    <property type="entry name" value="Znf_PHD-finger"/>
</dbReference>
<dbReference type="InterPro" id="IPR011011">
    <property type="entry name" value="Znf_FYVE_PHD"/>
</dbReference>
<evidence type="ECO:0000256" key="1">
    <source>
        <dbReference type="ARBA" id="ARBA00004123"/>
    </source>
</evidence>
<dbReference type="PhylomeDB" id="B4JY76"/>
<keyword evidence="10" id="KW-0539">Nucleus</keyword>
<dbReference type="InterPro" id="IPR003172">
    <property type="entry name" value="ML_dom"/>
</dbReference>
<dbReference type="SMART" id="SM00737">
    <property type="entry name" value="ML"/>
    <property type="match status" value="1"/>
</dbReference>
<dbReference type="GO" id="GO:0034472">
    <property type="term" value="P:snRNA 3'-end processing"/>
    <property type="evidence" value="ECO:0007669"/>
    <property type="project" value="TreeGrafter"/>
</dbReference>
<dbReference type="eggNOG" id="KOG4063">
    <property type="taxonomic scope" value="Eukaryota"/>
</dbReference>
<comment type="similarity">
    <text evidence="4">Belongs to the NPC2 family.</text>
</comment>
<dbReference type="InterPro" id="IPR014756">
    <property type="entry name" value="Ig_E-set"/>
</dbReference>
<comment type="similarity">
    <text evidence="3">Belongs to the Integrator subunit 12 family.</text>
</comment>
<evidence type="ECO:0000313" key="15">
    <source>
        <dbReference type="Proteomes" id="UP000001070"/>
    </source>
</evidence>
<dbReference type="Gene3D" id="3.30.40.10">
    <property type="entry name" value="Zinc/RING finger domain, C3HC4 (zinc finger)"/>
    <property type="match status" value="1"/>
</dbReference>
<keyword evidence="6" id="KW-0964">Secreted</keyword>
<evidence type="ECO:0000313" key="14">
    <source>
        <dbReference type="EMBL" id="EDV90638.1"/>
    </source>
</evidence>
<evidence type="ECO:0000256" key="6">
    <source>
        <dbReference type="ARBA" id="ARBA00022525"/>
    </source>
</evidence>
<organism evidence="15">
    <name type="scientific">Drosophila grimshawi</name>
    <name type="common">Hawaiian fruit fly</name>
    <name type="synonym">Idiomyia grimshawi</name>
    <dbReference type="NCBI Taxonomy" id="7222"/>
    <lineage>
        <taxon>Eukaryota</taxon>
        <taxon>Metazoa</taxon>
        <taxon>Ecdysozoa</taxon>
        <taxon>Arthropoda</taxon>
        <taxon>Hexapoda</taxon>
        <taxon>Insecta</taxon>
        <taxon>Pterygota</taxon>
        <taxon>Neoptera</taxon>
        <taxon>Endopterygota</taxon>
        <taxon>Diptera</taxon>
        <taxon>Brachycera</taxon>
        <taxon>Muscomorpha</taxon>
        <taxon>Ephydroidea</taxon>
        <taxon>Drosophilidae</taxon>
        <taxon>Drosophila</taxon>
        <taxon>Hawaiian Drosophila</taxon>
    </lineage>
</organism>
<dbReference type="PANTHER" id="PTHR13415:SF2">
    <property type="entry name" value="INTEGRATOR COMPLEX SUBUNIT 12"/>
    <property type="match status" value="1"/>
</dbReference>
<keyword evidence="15" id="KW-1185">Reference proteome</keyword>